<comment type="caution">
    <text evidence="5">The sequence shown here is derived from an EMBL/GenBank/DDBJ whole genome shotgun (WGS) entry which is preliminary data.</text>
</comment>
<reference evidence="5 6" key="1">
    <citation type="journal article" date="2016" name="Nat. Commun.">
        <title>Thousands of microbial genomes shed light on interconnected biogeochemical processes in an aquifer system.</title>
        <authorList>
            <person name="Anantharaman K."/>
            <person name="Brown C.T."/>
            <person name="Hug L.A."/>
            <person name="Sharon I."/>
            <person name="Castelle C.J."/>
            <person name="Probst A.J."/>
            <person name="Thomas B.C."/>
            <person name="Singh A."/>
            <person name="Wilkins M.J."/>
            <person name="Karaoz U."/>
            <person name="Brodie E.L."/>
            <person name="Williams K.H."/>
            <person name="Hubbard S.S."/>
            <person name="Banfield J.F."/>
        </authorList>
    </citation>
    <scope>NUCLEOTIDE SEQUENCE [LARGE SCALE GENOMIC DNA]</scope>
</reference>
<dbReference type="GO" id="GO:0016787">
    <property type="term" value="F:hydrolase activity"/>
    <property type="evidence" value="ECO:0007669"/>
    <property type="project" value="UniProtKB-KW"/>
</dbReference>
<evidence type="ECO:0008006" key="7">
    <source>
        <dbReference type="Google" id="ProtNLM"/>
    </source>
</evidence>
<dbReference type="AlphaFoldDB" id="A0A1F8GUA7"/>
<dbReference type="GO" id="GO:0110001">
    <property type="term" value="C:toxin-antitoxin complex"/>
    <property type="evidence" value="ECO:0007669"/>
    <property type="project" value="InterPro"/>
</dbReference>
<accession>A0A1F8GUA7</accession>
<sequence length="139" mass="16275">MKTEIIEKKLEQIKVLLKELKGLLAKPFSLQGFGMIIIRAAERDFQLVVDTASDINMVIVAEKTGKIPENYWRAFSDLEELGIFDEKVLKQLIQASRLRNVLVHDYDFEEDFERFFNSAKFLLPAFDQYVKIIIKYINK</sequence>
<keyword evidence="3" id="KW-0378">Hydrolase</keyword>
<dbReference type="PANTHER" id="PTHR33397:SF5">
    <property type="entry name" value="RNASE YUTE-RELATED"/>
    <property type="match status" value="1"/>
</dbReference>
<dbReference type="GO" id="GO:0004540">
    <property type="term" value="F:RNA nuclease activity"/>
    <property type="evidence" value="ECO:0007669"/>
    <property type="project" value="InterPro"/>
</dbReference>
<evidence type="ECO:0000313" key="6">
    <source>
        <dbReference type="Proteomes" id="UP000178444"/>
    </source>
</evidence>
<dbReference type="InterPro" id="IPR037038">
    <property type="entry name" value="HepT-like_sf"/>
</dbReference>
<dbReference type="Gene3D" id="1.20.120.580">
    <property type="entry name" value="bsu32300-like"/>
    <property type="match status" value="1"/>
</dbReference>
<keyword evidence="1" id="KW-1277">Toxin-antitoxin system</keyword>
<proteinExistence type="inferred from homology"/>
<dbReference type="EMBL" id="MGKO01000002">
    <property type="protein sequence ID" value="OGN28226.1"/>
    <property type="molecule type" value="Genomic_DNA"/>
</dbReference>
<gene>
    <name evidence="5" type="ORF">A2941_02275</name>
</gene>
<evidence type="ECO:0000256" key="1">
    <source>
        <dbReference type="ARBA" id="ARBA00022649"/>
    </source>
</evidence>
<comment type="similarity">
    <text evidence="4">Belongs to the HepT RNase toxin family.</text>
</comment>
<organism evidence="5 6">
    <name type="scientific">Candidatus Yanofskybacteria bacterium RIFCSPLOWO2_01_FULL_49_17</name>
    <dbReference type="NCBI Taxonomy" id="1802700"/>
    <lineage>
        <taxon>Bacteria</taxon>
        <taxon>Candidatus Yanofskyibacteriota</taxon>
    </lineage>
</organism>
<keyword evidence="2" id="KW-0540">Nuclease</keyword>
<dbReference type="PANTHER" id="PTHR33397">
    <property type="entry name" value="UPF0331 PROTEIN YUTE"/>
    <property type="match status" value="1"/>
</dbReference>
<evidence type="ECO:0000256" key="2">
    <source>
        <dbReference type="ARBA" id="ARBA00022722"/>
    </source>
</evidence>
<dbReference type="InterPro" id="IPR052379">
    <property type="entry name" value="Type_VII_TA_RNase"/>
</dbReference>
<name>A0A1F8GUA7_9BACT</name>
<evidence type="ECO:0000256" key="4">
    <source>
        <dbReference type="ARBA" id="ARBA00024207"/>
    </source>
</evidence>
<dbReference type="Proteomes" id="UP000178444">
    <property type="component" value="Unassembled WGS sequence"/>
</dbReference>
<dbReference type="NCBIfam" id="NF047751">
    <property type="entry name" value="HepT_toxin"/>
    <property type="match status" value="1"/>
</dbReference>
<dbReference type="InterPro" id="IPR008201">
    <property type="entry name" value="HepT-like"/>
</dbReference>
<evidence type="ECO:0000256" key="3">
    <source>
        <dbReference type="ARBA" id="ARBA00022801"/>
    </source>
</evidence>
<protein>
    <recommendedName>
        <fullName evidence="7">DUF86 domain-containing protein</fullName>
    </recommendedName>
</protein>
<evidence type="ECO:0000313" key="5">
    <source>
        <dbReference type="EMBL" id="OGN28226.1"/>
    </source>
</evidence>
<dbReference type="Pfam" id="PF01934">
    <property type="entry name" value="HepT-like"/>
    <property type="match status" value="1"/>
</dbReference>